<reference evidence="3" key="2">
    <citation type="submission" date="2025-08" db="UniProtKB">
        <authorList>
            <consortium name="RefSeq"/>
        </authorList>
    </citation>
    <scope>IDENTIFICATION</scope>
    <source>
        <tissue evidence="3">Leaf</tissue>
    </source>
</reference>
<gene>
    <name evidence="3" type="primary">LOC116193143</name>
    <name evidence="1" type="synonym">GATC</name>
</gene>
<dbReference type="PANTHER" id="PTHR15004">
    <property type="entry name" value="GLUTAMYL-TRNA(GLN) AMIDOTRANSFERASE SUBUNIT C, MITOCHONDRIAL"/>
    <property type="match status" value="1"/>
</dbReference>
<keyword evidence="1" id="KW-0150">Chloroplast</keyword>
<dbReference type="InterPro" id="IPR003837">
    <property type="entry name" value="GatC"/>
</dbReference>
<dbReference type="GO" id="GO:0009507">
    <property type="term" value="C:chloroplast"/>
    <property type="evidence" value="ECO:0007669"/>
    <property type="project" value="UniProtKB-SubCell"/>
</dbReference>
<organism evidence="2 3">
    <name type="scientific">Punica granatum</name>
    <name type="common">Pomegranate</name>
    <dbReference type="NCBI Taxonomy" id="22663"/>
    <lineage>
        <taxon>Eukaryota</taxon>
        <taxon>Viridiplantae</taxon>
        <taxon>Streptophyta</taxon>
        <taxon>Embryophyta</taxon>
        <taxon>Tracheophyta</taxon>
        <taxon>Spermatophyta</taxon>
        <taxon>Magnoliopsida</taxon>
        <taxon>eudicotyledons</taxon>
        <taxon>Gunneridae</taxon>
        <taxon>Pentapetalae</taxon>
        <taxon>rosids</taxon>
        <taxon>malvids</taxon>
        <taxon>Myrtales</taxon>
        <taxon>Lythraceae</taxon>
        <taxon>Punica</taxon>
    </lineage>
</organism>
<keyword evidence="2" id="KW-1185">Reference proteome</keyword>
<dbReference type="AlphaFoldDB" id="A0A6P8C9R1"/>
<dbReference type="EC" id="6.3.5.-" evidence="1"/>
<dbReference type="SUPFAM" id="SSF141000">
    <property type="entry name" value="Glu-tRNAGln amidotransferase C subunit"/>
    <property type="match status" value="1"/>
</dbReference>
<keyword evidence="1" id="KW-0067">ATP-binding</keyword>
<comment type="similarity">
    <text evidence="1">Belongs to the GatC family.</text>
</comment>
<dbReference type="InterPro" id="IPR036113">
    <property type="entry name" value="Asp/Glu-ADT_sf_sub_c"/>
</dbReference>
<dbReference type="Gene3D" id="1.10.20.60">
    <property type="entry name" value="Glu-tRNAGln amidotransferase C subunit, N-terminal domain"/>
    <property type="match status" value="1"/>
</dbReference>
<dbReference type="HAMAP" id="MF_00122">
    <property type="entry name" value="GatC"/>
    <property type="match status" value="1"/>
</dbReference>
<keyword evidence="1" id="KW-0496">Mitochondrion</keyword>
<evidence type="ECO:0000256" key="1">
    <source>
        <dbReference type="HAMAP-Rule" id="MF_03149"/>
    </source>
</evidence>
<keyword evidence="1" id="KW-0648">Protein biosynthesis</keyword>
<dbReference type="NCBIfam" id="TIGR00135">
    <property type="entry name" value="gatC"/>
    <property type="match status" value="1"/>
</dbReference>
<dbReference type="Proteomes" id="UP000515151">
    <property type="component" value="Chromosome 1"/>
</dbReference>
<dbReference type="PANTHER" id="PTHR15004:SF0">
    <property type="entry name" value="GLUTAMYL-TRNA(GLN) AMIDOTRANSFERASE SUBUNIT C, MITOCHONDRIAL"/>
    <property type="match status" value="1"/>
</dbReference>
<keyword evidence="1" id="KW-0436">Ligase</keyword>
<comment type="catalytic activity">
    <reaction evidence="1">
        <text>L-glutamyl-tRNA(Gln) + L-glutamine + ATP + H2O = L-glutaminyl-tRNA(Gln) + L-glutamate + ADP + phosphate + H(+)</text>
        <dbReference type="Rhea" id="RHEA:17521"/>
        <dbReference type="Rhea" id="RHEA-COMP:9681"/>
        <dbReference type="Rhea" id="RHEA-COMP:9684"/>
        <dbReference type="ChEBI" id="CHEBI:15377"/>
        <dbReference type="ChEBI" id="CHEBI:15378"/>
        <dbReference type="ChEBI" id="CHEBI:29985"/>
        <dbReference type="ChEBI" id="CHEBI:30616"/>
        <dbReference type="ChEBI" id="CHEBI:43474"/>
        <dbReference type="ChEBI" id="CHEBI:58359"/>
        <dbReference type="ChEBI" id="CHEBI:78520"/>
        <dbReference type="ChEBI" id="CHEBI:78521"/>
        <dbReference type="ChEBI" id="CHEBI:456216"/>
    </reaction>
</comment>
<comment type="subcellular location">
    <subcellularLocation>
        <location evidence="1">Mitochondrion</location>
    </subcellularLocation>
    <subcellularLocation>
        <location evidence="1">Plastid</location>
        <location evidence="1">Chloroplast</location>
    </subcellularLocation>
</comment>
<name>A0A6P8C9R1_PUNGR</name>
<dbReference type="GO" id="GO:0032543">
    <property type="term" value="P:mitochondrial translation"/>
    <property type="evidence" value="ECO:0007669"/>
    <property type="project" value="UniProtKB-UniRule"/>
</dbReference>
<dbReference type="GeneID" id="116193143"/>
<dbReference type="GO" id="GO:0030956">
    <property type="term" value="C:glutamyl-tRNA(Gln) amidotransferase complex"/>
    <property type="evidence" value="ECO:0007669"/>
    <property type="project" value="UniProtKB-UniRule"/>
</dbReference>
<keyword evidence="1" id="KW-0547">Nucleotide-binding</keyword>
<accession>A0A6P8C9R1</accession>
<sequence>MTRQAHCQTVSLKVLNLNWKSHTPPVDSSSCPLPSLHSTLRRILRNCSTAATGSSLQPPDVPRLAETARISLTPIEVEEFTPKIRQVIDWFGQLQDVELQSVEPALRADTEAYNLREDTPETFENREAMVSGVPSYEEPYIKVPKVLSKE</sequence>
<dbReference type="GO" id="GO:0070681">
    <property type="term" value="P:glutaminyl-tRNAGln biosynthesis via transamidation"/>
    <property type="evidence" value="ECO:0007669"/>
    <property type="project" value="UniProtKB-UniRule"/>
</dbReference>
<dbReference type="RefSeq" id="XP_031377778.1">
    <property type="nucleotide sequence ID" value="XM_031521918.1"/>
</dbReference>
<dbReference type="GO" id="GO:0005739">
    <property type="term" value="C:mitochondrion"/>
    <property type="evidence" value="ECO:0007669"/>
    <property type="project" value="UniProtKB-SubCell"/>
</dbReference>
<dbReference type="GO" id="GO:0006450">
    <property type="term" value="P:regulation of translational fidelity"/>
    <property type="evidence" value="ECO:0007669"/>
    <property type="project" value="InterPro"/>
</dbReference>
<comment type="function">
    <text evidence="1">Allows the formation of correctly charged Gln-tRNA(Gln) through the transamidation of misacylated Glu-tRNA(Gln) in chloroplasts and mitochondria. The reaction takes place in the presence of glutamine and ATP through an activated gamma-phospho-Glu-tRNA(Gln).</text>
</comment>
<reference evidence="2" key="1">
    <citation type="journal article" date="2020" name="Plant Biotechnol. J.">
        <title>The pomegranate (Punica granatum L.) draft genome dissects genetic divergence between soft- and hard-seeded cultivars.</title>
        <authorList>
            <person name="Luo X."/>
            <person name="Li H."/>
            <person name="Wu Z."/>
            <person name="Yao W."/>
            <person name="Zhao P."/>
            <person name="Cao D."/>
            <person name="Yu H."/>
            <person name="Li K."/>
            <person name="Poudel K."/>
            <person name="Zhao D."/>
            <person name="Zhang F."/>
            <person name="Xia X."/>
            <person name="Chen L."/>
            <person name="Wang Q."/>
            <person name="Jing D."/>
            <person name="Cao S."/>
        </authorList>
    </citation>
    <scope>NUCLEOTIDE SEQUENCE [LARGE SCALE GENOMIC DNA]</scope>
    <source>
        <strain evidence="2">cv. Tunisia</strain>
    </source>
</reference>
<keyword evidence="1" id="KW-0934">Plastid</keyword>
<comment type="subunit">
    <text evidence="1">Subunit of the heterotrimeric GatCAB amidotransferase (AdT) complex, composed of A, B and C subunits.</text>
</comment>
<dbReference type="OrthoDB" id="2020502at2759"/>
<evidence type="ECO:0000313" key="3">
    <source>
        <dbReference type="RefSeq" id="XP_031377778.1"/>
    </source>
</evidence>
<proteinExistence type="inferred from homology"/>
<protein>
    <recommendedName>
        <fullName evidence="1">Glutamyl-tRNA(Gln) amidotransferase subunit C, chloroplastic/mitochondrial</fullName>
        <shortName evidence="1">Glu-AdT subunit C</shortName>
        <ecNumber evidence="1">6.3.5.-</ecNumber>
    </recommendedName>
</protein>
<dbReference type="GO" id="GO:0050567">
    <property type="term" value="F:glutaminyl-tRNA synthase (glutamine-hydrolyzing) activity"/>
    <property type="evidence" value="ECO:0007669"/>
    <property type="project" value="UniProtKB-UniRule"/>
</dbReference>
<dbReference type="Pfam" id="PF02686">
    <property type="entry name" value="GatC"/>
    <property type="match status" value="1"/>
</dbReference>
<evidence type="ECO:0000313" key="2">
    <source>
        <dbReference type="Proteomes" id="UP000515151"/>
    </source>
</evidence>
<dbReference type="GO" id="GO:0005524">
    <property type="term" value="F:ATP binding"/>
    <property type="evidence" value="ECO:0007669"/>
    <property type="project" value="UniProtKB-KW"/>
</dbReference>